<feature type="compositionally biased region" description="Basic and acidic residues" evidence="1">
    <location>
        <begin position="64"/>
        <end position="74"/>
    </location>
</feature>
<gene>
    <name evidence="2" type="ORF">ENKNEFLB_03926</name>
</gene>
<dbReference type="Gene3D" id="3.40.630.30">
    <property type="match status" value="1"/>
</dbReference>
<dbReference type="SUPFAM" id="SSF55729">
    <property type="entry name" value="Acyl-CoA N-acyltransferases (Nat)"/>
    <property type="match status" value="1"/>
</dbReference>
<feature type="region of interest" description="Disordered" evidence="1">
    <location>
        <begin position="59"/>
        <end position="85"/>
    </location>
</feature>
<feature type="region of interest" description="Disordered" evidence="1">
    <location>
        <begin position="1"/>
        <end position="22"/>
    </location>
</feature>
<keyword evidence="3" id="KW-1185">Reference proteome</keyword>
<protein>
    <recommendedName>
        <fullName evidence="4">GNAT family N-acetyltransferase</fullName>
    </recommendedName>
</protein>
<accession>A0ABX8ELY7</accession>
<evidence type="ECO:0000313" key="2">
    <source>
        <dbReference type="EMBL" id="QVT81516.1"/>
    </source>
</evidence>
<name>A0ABX8ELY7_9ACTN</name>
<dbReference type="InterPro" id="IPR016181">
    <property type="entry name" value="Acyl_CoA_acyltransferase"/>
</dbReference>
<evidence type="ECO:0008006" key="4">
    <source>
        <dbReference type="Google" id="ProtNLM"/>
    </source>
</evidence>
<dbReference type="EMBL" id="CP075371">
    <property type="protein sequence ID" value="QVT81516.1"/>
    <property type="molecule type" value="Genomic_DNA"/>
</dbReference>
<sequence>MTGPTPPSISASAMSSTGSTFKTKAVGRGCTHAFVTPFTFQAPAFYRRLGYEEIVRRKPVPTPGRDDVHLRKDLGQPGIDVTETR</sequence>
<proteinExistence type="predicted"/>
<feature type="compositionally biased region" description="Low complexity" evidence="1">
    <location>
        <begin position="8"/>
        <end position="20"/>
    </location>
</feature>
<evidence type="ECO:0000256" key="1">
    <source>
        <dbReference type="SAM" id="MobiDB-lite"/>
    </source>
</evidence>
<dbReference type="RefSeq" id="WP_214056886.1">
    <property type="nucleotide sequence ID" value="NZ_BAAAHS010000103.1"/>
</dbReference>
<evidence type="ECO:0000313" key="3">
    <source>
        <dbReference type="Proteomes" id="UP000679307"/>
    </source>
</evidence>
<organism evidence="2 3">
    <name type="scientific">Nocardioides aquaticus</name>
    <dbReference type="NCBI Taxonomy" id="160826"/>
    <lineage>
        <taxon>Bacteria</taxon>
        <taxon>Bacillati</taxon>
        <taxon>Actinomycetota</taxon>
        <taxon>Actinomycetes</taxon>
        <taxon>Propionibacteriales</taxon>
        <taxon>Nocardioidaceae</taxon>
        <taxon>Nocardioides</taxon>
    </lineage>
</organism>
<reference evidence="2 3" key="1">
    <citation type="submission" date="2021-05" db="EMBL/GenBank/DDBJ databases">
        <title>Complete genome of Nocardioides aquaticus KCTC 9944T isolated from meromictic and hypersaline Ekho Lake, Antarctica.</title>
        <authorList>
            <person name="Hwang K."/>
            <person name="Kim K.M."/>
            <person name="Choe H."/>
        </authorList>
    </citation>
    <scope>NUCLEOTIDE SEQUENCE [LARGE SCALE GENOMIC DNA]</scope>
    <source>
        <strain evidence="2 3">KCTC 9944</strain>
    </source>
</reference>
<dbReference type="Proteomes" id="UP000679307">
    <property type="component" value="Chromosome"/>
</dbReference>